<gene>
    <name evidence="1" type="ORF">HHUSO_G15682</name>
</gene>
<protein>
    <submittedName>
        <fullName evidence="1">Uncharacterized protein</fullName>
    </submittedName>
</protein>
<dbReference type="EMBL" id="JAHFZB010000013">
    <property type="protein sequence ID" value="KAK6482627.1"/>
    <property type="molecule type" value="Genomic_DNA"/>
</dbReference>
<proteinExistence type="predicted"/>
<evidence type="ECO:0000313" key="2">
    <source>
        <dbReference type="Proteomes" id="UP001369086"/>
    </source>
</evidence>
<dbReference type="Proteomes" id="UP001369086">
    <property type="component" value="Unassembled WGS sequence"/>
</dbReference>
<name>A0ABR0ZCT3_HUSHU</name>
<sequence length="93" mass="10576">MSVRTFLAEEIAVNRATRTKFFREGRGFYCAVVKKMLQKLSFDDKVLNDLVVLDPARRNELTCEPIVRLAVRFTPSFDSEALKNEYGVSSGGR</sequence>
<comment type="caution">
    <text evidence="1">The sequence shown here is derived from an EMBL/GenBank/DDBJ whole genome shotgun (WGS) entry which is preliminary data.</text>
</comment>
<organism evidence="1 2">
    <name type="scientific">Huso huso</name>
    <name type="common">Beluga</name>
    <name type="synonym">Acipenser huso</name>
    <dbReference type="NCBI Taxonomy" id="61971"/>
    <lineage>
        <taxon>Eukaryota</taxon>
        <taxon>Metazoa</taxon>
        <taxon>Chordata</taxon>
        <taxon>Craniata</taxon>
        <taxon>Vertebrata</taxon>
        <taxon>Euteleostomi</taxon>
        <taxon>Actinopterygii</taxon>
        <taxon>Chondrostei</taxon>
        <taxon>Acipenseriformes</taxon>
        <taxon>Acipenseridae</taxon>
        <taxon>Huso</taxon>
    </lineage>
</organism>
<accession>A0ABR0ZCT3</accession>
<keyword evidence="2" id="KW-1185">Reference proteome</keyword>
<reference evidence="1 2" key="1">
    <citation type="submission" date="2021-05" db="EMBL/GenBank/DDBJ databases">
        <authorList>
            <person name="Zahm M."/>
            <person name="Klopp C."/>
            <person name="Cabau C."/>
            <person name="Kuhl H."/>
            <person name="Suciu R."/>
            <person name="Ciorpac M."/>
            <person name="Holostenco D."/>
            <person name="Gessner J."/>
            <person name="Wuertz S."/>
            <person name="Hohne C."/>
            <person name="Stock M."/>
            <person name="Gislard M."/>
            <person name="Lluch J."/>
            <person name="Milhes M."/>
            <person name="Lampietro C."/>
            <person name="Lopez Roques C."/>
            <person name="Donnadieu C."/>
            <person name="Du K."/>
            <person name="Schartl M."/>
            <person name="Guiguen Y."/>
        </authorList>
    </citation>
    <scope>NUCLEOTIDE SEQUENCE [LARGE SCALE GENOMIC DNA]</scope>
    <source>
        <strain evidence="1">Hh-F2</strain>
        <tissue evidence="1">Blood</tissue>
    </source>
</reference>
<evidence type="ECO:0000313" key="1">
    <source>
        <dbReference type="EMBL" id="KAK6482627.1"/>
    </source>
</evidence>